<evidence type="ECO:0000313" key="2">
    <source>
        <dbReference type="Proteomes" id="UP000823388"/>
    </source>
</evidence>
<dbReference type="Proteomes" id="UP000823388">
    <property type="component" value="Chromosome 6N"/>
</dbReference>
<sequence length="36" mass="4244">MARRCRGPRHIPSVRFEDDICFLQSHLSDVFLILNT</sequence>
<evidence type="ECO:0000313" key="1">
    <source>
        <dbReference type="EMBL" id="KAG2579193.1"/>
    </source>
</evidence>
<organism evidence="1 2">
    <name type="scientific">Panicum virgatum</name>
    <name type="common">Blackwell switchgrass</name>
    <dbReference type="NCBI Taxonomy" id="38727"/>
    <lineage>
        <taxon>Eukaryota</taxon>
        <taxon>Viridiplantae</taxon>
        <taxon>Streptophyta</taxon>
        <taxon>Embryophyta</taxon>
        <taxon>Tracheophyta</taxon>
        <taxon>Spermatophyta</taxon>
        <taxon>Magnoliopsida</taxon>
        <taxon>Liliopsida</taxon>
        <taxon>Poales</taxon>
        <taxon>Poaceae</taxon>
        <taxon>PACMAD clade</taxon>
        <taxon>Panicoideae</taxon>
        <taxon>Panicodae</taxon>
        <taxon>Paniceae</taxon>
        <taxon>Panicinae</taxon>
        <taxon>Panicum</taxon>
        <taxon>Panicum sect. Hiantes</taxon>
    </lineage>
</organism>
<accession>A0A8T0R2H8</accession>
<proteinExistence type="predicted"/>
<dbReference type="EMBL" id="CM029048">
    <property type="protein sequence ID" value="KAG2579193.1"/>
    <property type="molecule type" value="Genomic_DNA"/>
</dbReference>
<reference evidence="1" key="1">
    <citation type="submission" date="2020-05" db="EMBL/GenBank/DDBJ databases">
        <title>WGS assembly of Panicum virgatum.</title>
        <authorList>
            <person name="Lovell J.T."/>
            <person name="Jenkins J."/>
            <person name="Shu S."/>
            <person name="Juenger T.E."/>
            <person name="Schmutz J."/>
        </authorList>
    </citation>
    <scope>NUCLEOTIDE SEQUENCE</scope>
    <source>
        <strain evidence="1">AP13</strain>
    </source>
</reference>
<comment type="caution">
    <text evidence="1">The sequence shown here is derived from an EMBL/GenBank/DDBJ whole genome shotgun (WGS) entry which is preliminary data.</text>
</comment>
<keyword evidence="2" id="KW-1185">Reference proteome</keyword>
<protein>
    <submittedName>
        <fullName evidence="1">Uncharacterized protein</fullName>
    </submittedName>
</protein>
<gene>
    <name evidence="1" type="ORF">PVAP13_6NG242103</name>
</gene>
<name>A0A8T0R2H8_PANVG</name>
<dbReference type="AlphaFoldDB" id="A0A8T0R2H8"/>